<comment type="subunit">
    <text evidence="2">Homotetramer.</text>
</comment>
<reference evidence="8 9" key="1">
    <citation type="submission" date="2015-04" db="EMBL/GenBank/DDBJ databases">
        <title>Whole genome shotgun sequence of Flavihumibacter petaseus NBRC 106054.</title>
        <authorList>
            <person name="Miyazawa S."/>
            <person name="Hosoyama A."/>
            <person name="Hashimoto M."/>
            <person name="Noguchi M."/>
            <person name="Tsuchikane K."/>
            <person name="Ohji S."/>
            <person name="Yamazoe A."/>
            <person name="Ichikawa N."/>
            <person name="Kimura A."/>
            <person name="Fujita N."/>
        </authorList>
    </citation>
    <scope>NUCLEOTIDE SEQUENCE [LARGE SCALE GENOMIC DNA]</scope>
    <source>
        <strain evidence="8 9">NBRC 106054</strain>
    </source>
</reference>
<evidence type="ECO:0000256" key="1">
    <source>
        <dbReference type="ARBA" id="ARBA00004496"/>
    </source>
</evidence>
<dbReference type="RefSeq" id="WP_046366959.1">
    <property type="nucleotide sequence ID" value="NZ_BBWV01000001.1"/>
</dbReference>
<evidence type="ECO:0000313" key="9">
    <source>
        <dbReference type="Proteomes" id="UP000033121"/>
    </source>
</evidence>
<dbReference type="CDD" id="cd08252">
    <property type="entry name" value="AL_MDR"/>
    <property type="match status" value="1"/>
</dbReference>
<dbReference type="InterPro" id="IPR036291">
    <property type="entry name" value="NAD(P)-bd_dom_sf"/>
</dbReference>
<evidence type="ECO:0000313" key="8">
    <source>
        <dbReference type="EMBL" id="GAO41020.1"/>
    </source>
</evidence>
<evidence type="ECO:0000256" key="3">
    <source>
        <dbReference type="ARBA" id="ARBA00022490"/>
    </source>
</evidence>
<evidence type="ECO:0000256" key="4">
    <source>
        <dbReference type="ARBA" id="ARBA00022857"/>
    </source>
</evidence>
<evidence type="ECO:0000256" key="2">
    <source>
        <dbReference type="ARBA" id="ARBA00011881"/>
    </source>
</evidence>
<dbReference type="SUPFAM" id="SSF50129">
    <property type="entry name" value="GroES-like"/>
    <property type="match status" value="1"/>
</dbReference>
<feature type="domain" description="Enoyl reductase (ER)" evidence="7">
    <location>
        <begin position="13"/>
        <end position="335"/>
    </location>
</feature>
<dbReference type="Gene3D" id="3.40.50.720">
    <property type="entry name" value="NAD(P)-binding Rossmann-like Domain"/>
    <property type="match status" value="1"/>
</dbReference>
<keyword evidence="6" id="KW-0862">Zinc</keyword>
<dbReference type="InterPro" id="IPR014182">
    <property type="entry name" value="ADH_Zn_typ-1"/>
</dbReference>
<accession>A0A0E9MV67</accession>
<keyword evidence="9" id="KW-1185">Reference proteome</keyword>
<dbReference type="GO" id="GO:0005737">
    <property type="term" value="C:cytoplasm"/>
    <property type="evidence" value="ECO:0007669"/>
    <property type="project" value="UniProtKB-SubCell"/>
</dbReference>
<keyword evidence="5" id="KW-0694">RNA-binding</keyword>
<dbReference type="InterPro" id="IPR002364">
    <property type="entry name" value="Quin_OxRdtase/zeta-crystal_CS"/>
</dbReference>
<dbReference type="InterPro" id="IPR011032">
    <property type="entry name" value="GroES-like_sf"/>
</dbReference>
<dbReference type="Pfam" id="PF08240">
    <property type="entry name" value="ADH_N"/>
    <property type="match status" value="1"/>
</dbReference>
<dbReference type="PROSITE" id="PS01162">
    <property type="entry name" value="QOR_ZETA_CRYSTAL"/>
    <property type="match status" value="1"/>
</dbReference>
<dbReference type="PANTHER" id="PTHR44154">
    <property type="entry name" value="QUINONE OXIDOREDUCTASE"/>
    <property type="match status" value="1"/>
</dbReference>
<evidence type="ECO:0000256" key="5">
    <source>
        <dbReference type="ARBA" id="ARBA00022884"/>
    </source>
</evidence>
<keyword evidence="4" id="KW-0521">NADP</keyword>
<protein>
    <recommendedName>
        <fullName evidence="6">Zinc-type alcohol dehydrogenase-like protein</fullName>
    </recommendedName>
</protein>
<dbReference type="SUPFAM" id="SSF51735">
    <property type="entry name" value="NAD(P)-binding Rossmann-fold domains"/>
    <property type="match status" value="1"/>
</dbReference>
<gene>
    <name evidence="8" type="ORF">FPE01S_01_00320</name>
</gene>
<dbReference type="AlphaFoldDB" id="A0A0E9MV67"/>
<keyword evidence="6" id="KW-0479">Metal-binding</keyword>
<sequence>MKAIGFYQSLPISEPDSFVAFETPVPVPGDRDLLVQVQAISVNPVDFKVRQNSARENRLEQPKIIGWDAAGTVVATGSKVTLFKPGDPVYYAGDITRAGSNAEFQVVDERIVGKKPARLNFAEAAALPLTALTAWEMLFDRMLIEADRDEGKSLLIIGGAGGVGSIAIQLARQIAGLKVIATASRPETIEWCRQMGAHYVINHKNLLPEIKEAGFPVVDFIIDLVDANGYWDTMAELIRPQGRIASITGSSVPVALNKLKNKSVSFSWEFMFTRSMFQTTDMIGQYEILNIISRMIDDGLLKTTIQRVYEGLSAENLKAAHQLLESGKAIGKVVITV</sequence>
<keyword evidence="6" id="KW-0560">Oxidoreductase</keyword>
<dbReference type="OrthoDB" id="648910at2"/>
<dbReference type="InterPro" id="IPR051603">
    <property type="entry name" value="Zinc-ADH_QOR/CCCR"/>
</dbReference>
<dbReference type="PANTHER" id="PTHR44154:SF1">
    <property type="entry name" value="QUINONE OXIDOREDUCTASE"/>
    <property type="match status" value="1"/>
</dbReference>
<comment type="caution">
    <text evidence="8">The sequence shown here is derived from an EMBL/GenBank/DDBJ whole genome shotgun (WGS) entry which is preliminary data.</text>
</comment>
<dbReference type="InterPro" id="IPR020843">
    <property type="entry name" value="ER"/>
</dbReference>
<dbReference type="Pfam" id="PF13602">
    <property type="entry name" value="ADH_zinc_N_2"/>
    <property type="match status" value="1"/>
</dbReference>
<dbReference type="SMART" id="SM00829">
    <property type="entry name" value="PKS_ER"/>
    <property type="match status" value="1"/>
</dbReference>
<dbReference type="GO" id="GO:0003723">
    <property type="term" value="F:RNA binding"/>
    <property type="evidence" value="ECO:0007669"/>
    <property type="project" value="UniProtKB-KW"/>
</dbReference>
<evidence type="ECO:0000259" key="7">
    <source>
        <dbReference type="SMART" id="SM00829"/>
    </source>
</evidence>
<dbReference type="STRING" id="1220578.FPE01S_01_00320"/>
<keyword evidence="3" id="KW-0963">Cytoplasm</keyword>
<organism evidence="8 9">
    <name type="scientific">Flavihumibacter petaseus NBRC 106054</name>
    <dbReference type="NCBI Taxonomy" id="1220578"/>
    <lineage>
        <taxon>Bacteria</taxon>
        <taxon>Pseudomonadati</taxon>
        <taxon>Bacteroidota</taxon>
        <taxon>Chitinophagia</taxon>
        <taxon>Chitinophagales</taxon>
        <taxon>Chitinophagaceae</taxon>
        <taxon>Flavihumibacter</taxon>
    </lineage>
</organism>
<comment type="similarity">
    <text evidence="6">Belongs to the zinc-containing alcohol dehydrogenase family. Quinone oxidoreductase subfamily.</text>
</comment>
<dbReference type="InterPro" id="IPR013154">
    <property type="entry name" value="ADH-like_N"/>
</dbReference>
<dbReference type="Gene3D" id="3.90.180.10">
    <property type="entry name" value="Medium-chain alcohol dehydrogenases, catalytic domain"/>
    <property type="match status" value="1"/>
</dbReference>
<dbReference type="GO" id="GO:0008270">
    <property type="term" value="F:zinc ion binding"/>
    <property type="evidence" value="ECO:0007669"/>
    <property type="project" value="InterPro"/>
</dbReference>
<dbReference type="GO" id="GO:0016491">
    <property type="term" value="F:oxidoreductase activity"/>
    <property type="evidence" value="ECO:0007669"/>
    <property type="project" value="UniProtKB-KW"/>
</dbReference>
<dbReference type="NCBIfam" id="TIGR02817">
    <property type="entry name" value="adh_fam_1"/>
    <property type="match status" value="1"/>
</dbReference>
<dbReference type="Proteomes" id="UP000033121">
    <property type="component" value="Unassembled WGS sequence"/>
</dbReference>
<evidence type="ECO:0000256" key="6">
    <source>
        <dbReference type="RuleBase" id="RU364000"/>
    </source>
</evidence>
<comment type="subcellular location">
    <subcellularLocation>
        <location evidence="1">Cytoplasm</location>
    </subcellularLocation>
</comment>
<name>A0A0E9MV67_9BACT</name>
<proteinExistence type="inferred from homology"/>
<dbReference type="EMBL" id="BBWV01000001">
    <property type="protein sequence ID" value="GAO41020.1"/>
    <property type="molecule type" value="Genomic_DNA"/>
</dbReference>